<dbReference type="PROSITE" id="PS01302">
    <property type="entry name" value="UPF0758"/>
    <property type="match status" value="1"/>
</dbReference>
<gene>
    <name evidence="2" type="primary">radC</name>
    <name evidence="2" type="ORF">FKV24_013385</name>
</gene>
<dbReference type="Gene3D" id="1.10.150.20">
    <property type="entry name" value="5' to 3' exonuclease, C-terminal subdomain"/>
    <property type="match status" value="1"/>
</dbReference>
<dbReference type="Pfam" id="PF20582">
    <property type="entry name" value="UPF0758_N"/>
    <property type="match status" value="1"/>
</dbReference>
<evidence type="ECO:0000256" key="1">
    <source>
        <dbReference type="RuleBase" id="RU003797"/>
    </source>
</evidence>
<dbReference type="InterPro" id="IPR010994">
    <property type="entry name" value="RuvA_2-like"/>
</dbReference>
<dbReference type="PROSITE" id="PS50249">
    <property type="entry name" value="MPN"/>
    <property type="match status" value="1"/>
</dbReference>
<proteinExistence type="inferred from homology"/>
<dbReference type="InterPro" id="IPR001405">
    <property type="entry name" value="UPF0758"/>
</dbReference>
<dbReference type="NCBIfam" id="NF000642">
    <property type="entry name" value="PRK00024.1"/>
    <property type="match status" value="1"/>
</dbReference>
<comment type="caution">
    <text evidence="2">The sequence shown here is derived from an EMBL/GenBank/DDBJ whole genome shotgun (WGS) entry which is preliminary data.</text>
</comment>
<dbReference type="Pfam" id="PF04002">
    <property type="entry name" value="RadC"/>
    <property type="match status" value="1"/>
</dbReference>
<accession>A0A508AB79</accession>
<dbReference type="NCBIfam" id="TIGR00608">
    <property type="entry name" value="radc"/>
    <property type="match status" value="1"/>
</dbReference>
<dbReference type="InterPro" id="IPR046778">
    <property type="entry name" value="UPF0758_N"/>
</dbReference>
<dbReference type="CDD" id="cd08071">
    <property type="entry name" value="MPN_DUF2466"/>
    <property type="match status" value="1"/>
</dbReference>
<evidence type="ECO:0000313" key="3">
    <source>
        <dbReference type="Proteomes" id="UP000320431"/>
    </source>
</evidence>
<comment type="similarity">
    <text evidence="1">Belongs to the UPF0758 family.</text>
</comment>
<organism evidence="2 3">
    <name type="scientific">Marilutibacter maris</name>
    <dbReference type="NCBI Taxonomy" id="1605891"/>
    <lineage>
        <taxon>Bacteria</taxon>
        <taxon>Pseudomonadati</taxon>
        <taxon>Pseudomonadota</taxon>
        <taxon>Gammaproteobacteria</taxon>
        <taxon>Lysobacterales</taxon>
        <taxon>Lysobacteraceae</taxon>
        <taxon>Marilutibacter</taxon>
    </lineage>
</organism>
<dbReference type="InterPro" id="IPR037518">
    <property type="entry name" value="MPN"/>
</dbReference>
<name>A0A508AB79_9GAMM</name>
<dbReference type="Proteomes" id="UP000320431">
    <property type="component" value="Unassembled WGS sequence"/>
</dbReference>
<dbReference type="AlphaFoldDB" id="A0A508AB79"/>
<dbReference type="Gene3D" id="3.40.140.10">
    <property type="entry name" value="Cytidine Deaminase, domain 2"/>
    <property type="match status" value="1"/>
</dbReference>
<dbReference type="EMBL" id="VICD02000228">
    <property type="protein sequence ID" value="KAB8176077.1"/>
    <property type="molecule type" value="Genomic_DNA"/>
</dbReference>
<sequence length="224" mass="24510">MRIREWPASERPREKLLSRGPGALSDAELLAIFLGSGLRGQDAVTTARQLLAVHGPLRRLLECSPQELASLPGLGPARICQLTAVLELSHRHLSAELERGETLSDPESVGRYFAQRLRGRSHEVFAVLFLDTCHRALAFEEMFHGTVDGAEVHPREVVRRALAHNAAALIVGHNHPSGNREPSAADRTVTLRLKQALALVDLRLLDHIVIADGPPVSLAARGWL</sequence>
<dbReference type="OrthoDB" id="9804482at2"/>
<evidence type="ECO:0000313" key="2">
    <source>
        <dbReference type="EMBL" id="KAB8176077.1"/>
    </source>
</evidence>
<dbReference type="PANTHER" id="PTHR30471:SF3">
    <property type="entry name" value="UPF0758 PROTEIN YEES-RELATED"/>
    <property type="match status" value="1"/>
</dbReference>
<dbReference type="SUPFAM" id="SSF47781">
    <property type="entry name" value="RuvA domain 2-like"/>
    <property type="match status" value="1"/>
</dbReference>
<dbReference type="InterPro" id="IPR025657">
    <property type="entry name" value="RadC_JAB"/>
</dbReference>
<reference evidence="2 3" key="1">
    <citation type="submission" date="2019-10" db="EMBL/GenBank/DDBJ databases">
        <title>Lysobacter alkalisoli sp. nov., isolated from saline-alkaline soil.</title>
        <authorList>
            <person name="Sun J.-Q."/>
        </authorList>
    </citation>
    <scope>NUCLEOTIDE SEQUENCE [LARGE SCALE GENOMIC DNA]</scope>
    <source>
        <strain evidence="2 3">KCTC 42381</strain>
    </source>
</reference>
<dbReference type="PANTHER" id="PTHR30471">
    <property type="entry name" value="DNA REPAIR PROTEIN RADC"/>
    <property type="match status" value="1"/>
</dbReference>
<dbReference type="InterPro" id="IPR020891">
    <property type="entry name" value="UPF0758_CS"/>
</dbReference>
<protein>
    <submittedName>
        <fullName evidence="2">DNA repair protein RadC</fullName>
    </submittedName>
</protein>
<dbReference type="RefSeq" id="WP_111268211.1">
    <property type="nucleotide sequence ID" value="NZ_VICD02000228.1"/>
</dbReference>